<dbReference type="InterPro" id="IPR023584">
    <property type="entry name" value="Ribosome_recyc_fac_dom"/>
</dbReference>
<dbReference type="Gene3D" id="3.30.1360.40">
    <property type="match status" value="1"/>
</dbReference>
<proteinExistence type="inferred from homology"/>
<evidence type="ECO:0000313" key="5">
    <source>
        <dbReference type="Proteomes" id="UP001484199"/>
    </source>
</evidence>
<dbReference type="InterPro" id="IPR036191">
    <property type="entry name" value="RRF_sf"/>
</dbReference>
<evidence type="ECO:0000313" key="4">
    <source>
        <dbReference type="EMBL" id="WYY26454.1"/>
    </source>
</evidence>
<reference evidence="4" key="1">
    <citation type="submission" date="2024-03" db="EMBL/GenBank/DDBJ databases">
        <title>The Complete Genome of 'Candidatus Phytoplasma fraxini' AshY1 from the Ash Yellows Group.</title>
        <authorList>
            <person name="Boehm J.W."/>
            <person name="Huettel B."/>
            <person name="Schneider B."/>
            <person name="Kube M."/>
        </authorList>
    </citation>
    <scope>NUCLEOTIDE SEQUENCE [LARGE SCALE GENOMIC DNA]</scope>
    <source>
        <strain evidence="4">AshY1</strain>
    </source>
</reference>
<dbReference type="RefSeq" id="WP_341266358.1">
    <property type="nucleotide sequence ID" value="NZ_CP146843.1"/>
</dbReference>
<evidence type="ECO:0000256" key="2">
    <source>
        <dbReference type="ARBA" id="ARBA00022917"/>
    </source>
</evidence>
<dbReference type="PANTHER" id="PTHR20982">
    <property type="entry name" value="RIBOSOME RECYCLING FACTOR"/>
    <property type="match status" value="1"/>
</dbReference>
<dbReference type="InterPro" id="IPR002661">
    <property type="entry name" value="Ribosome_recyc_fac"/>
</dbReference>
<evidence type="ECO:0000259" key="3">
    <source>
        <dbReference type="Pfam" id="PF01765"/>
    </source>
</evidence>
<accession>A0ABZ2U8Y1</accession>
<dbReference type="Proteomes" id="UP001484199">
    <property type="component" value="Chromosome"/>
</dbReference>
<name>A0ABZ2U8Y1_ASHYP</name>
<feature type="domain" description="Ribosome recycling factor" evidence="3">
    <location>
        <begin position="25"/>
        <end position="181"/>
    </location>
</feature>
<protein>
    <submittedName>
        <fullName evidence="4">Ribosome-recycling factor</fullName>
    </submittedName>
</protein>
<comment type="similarity">
    <text evidence="1">Belongs to the RRF family.</text>
</comment>
<keyword evidence="5" id="KW-1185">Reference proteome</keyword>
<dbReference type="Gene3D" id="1.10.132.20">
    <property type="entry name" value="Ribosome-recycling factor"/>
    <property type="match status" value="1"/>
</dbReference>
<evidence type="ECO:0000256" key="1">
    <source>
        <dbReference type="ARBA" id="ARBA00005912"/>
    </source>
</evidence>
<dbReference type="SUPFAM" id="SSF55194">
    <property type="entry name" value="Ribosome recycling factor, RRF"/>
    <property type="match status" value="1"/>
</dbReference>
<organism evidence="4 5">
    <name type="scientific">Ash yellows phytoplasma</name>
    <dbReference type="NCBI Taxonomy" id="35780"/>
    <lineage>
        <taxon>Bacteria</taxon>
        <taxon>Bacillati</taxon>
        <taxon>Mycoplasmatota</taxon>
        <taxon>Mollicutes</taxon>
        <taxon>Acholeplasmatales</taxon>
        <taxon>Acholeplasmataceae</taxon>
        <taxon>Candidatus Phytoplasma</taxon>
        <taxon>16SrVII (Ash yellows group)</taxon>
    </lineage>
</organism>
<keyword evidence="2" id="KW-0648">Protein biosynthesis</keyword>
<sequence length="184" mass="21245">MEDLTKEILKQLETDMLKAQKIMLNKFDHIRTGRANSKILDKIVINYYGSEISLKNICSINVVEGNQIHIKPFDNTILNDISKAILNSDLGITPENDGQIVKLVFPKPTEEKRQTLMKEVKKISEQTKVQIRNISRQGKDKFQKTKPAETLENIFLKDLTYLNEKFIKSINIETIQKNNELSEI</sequence>
<gene>
    <name evidence="4" type="ORF">AshY1_03400</name>
</gene>
<dbReference type="PANTHER" id="PTHR20982:SF3">
    <property type="entry name" value="MITOCHONDRIAL RIBOSOME RECYCLING FACTOR PSEUDO 1"/>
    <property type="match status" value="1"/>
</dbReference>
<dbReference type="EMBL" id="CP146843">
    <property type="protein sequence ID" value="WYY26454.1"/>
    <property type="molecule type" value="Genomic_DNA"/>
</dbReference>
<dbReference type="Pfam" id="PF01765">
    <property type="entry name" value="RRF"/>
    <property type="match status" value="1"/>
</dbReference>